<evidence type="ECO:0000256" key="3">
    <source>
        <dbReference type="ARBA" id="ARBA00022777"/>
    </source>
</evidence>
<evidence type="ECO:0000313" key="6">
    <source>
        <dbReference type="Proteomes" id="UP000076842"/>
    </source>
</evidence>
<dbReference type="InterPro" id="IPR011009">
    <property type="entry name" value="Kinase-like_dom_sf"/>
</dbReference>
<proteinExistence type="predicted"/>
<keyword evidence="2" id="KW-0808">Transferase</keyword>
<evidence type="ECO:0000256" key="1">
    <source>
        <dbReference type="ARBA" id="ARBA00022527"/>
    </source>
</evidence>
<dbReference type="AlphaFoldDB" id="A0A165C9U7"/>
<sequence>MGRFIPAPSLDFNTLIRTRYKFSIDWLTEGCTAQIIVDERASSCPGPPGSFKTTHPGKFVLYESSMNSDHDQTTAFKVNHREKVVFKRWYVPQAAQAAPNSPEQPDVSRFGAFVRLGKPQEEKMLAGEVTCSVWATALTLLVYRAIQDARSKADPSDLVCRTTFPVVRFVRCGLFRVQLPAPPKDTKRPSRHLTPYLVEELIDTKGDSSNFVKYIHNGSAVPCITTGAEGNIASFLSFCQHLQYVSTGKQVYVSDFQGCNGILTDPQIMTTPELASKVFGDGNVGRAFAAFEAQHICTAYCVAYGLENFLIVPSNDDQPSG</sequence>
<dbReference type="GO" id="GO:0005524">
    <property type="term" value="F:ATP binding"/>
    <property type="evidence" value="ECO:0007669"/>
    <property type="project" value="InterPro"/>
</dbReference>
<dbReference type="OrthoDB" id="2658733at2759"/>
<gene>
    <name evidence="5" type="ORF">CALCODRAFT_444593</name>
</gene>
<keyword evidence="3" id="KW-0418">Kinase</keyword>
<keyword evidence="6" id="KW-1185">Reference proteome</keyword>
<dbReference type="Pfam" id="PF02816">
    <property type="entry name" value="Alpha_kinase"/>
    <property type="match status" value="1"/>
</dbReference>
<reference evidence="5 6" key="1">
    <citation type="journal article" date="2016" name="Mol. Biol. Evol.">
        <title>Comparative Genomics of Early-Diverging Mushroom-Forming Fungi Provides Insights into the Origins of Lignocellulose Decay Capabilities.</title>
        <authorList>
            <person name="Nagy L.G."/>
            <person name="Riley R."/>
            <person name="Tritt A."/>
            <person name="Adam C."/>
            <person name="Daum C."/>
            <person name="Floudas D."/>
            <person name="Sun H."/>
            <person name="Yadav J.S."/>
            <person name="Pangilinan J."/>
            <person name="Larsson K.H."/>
            <person name="Matsuura K."/>
            <person name="Barry K."/>
            <person name="Labutti K."/>
            <person name="Kuo R."/>
            <person name="Ohm R.A."/>
            <person name="Bhattacharya S.S."/>
            <person name="Shirouzu T."/>
            <person name="Yoshinaga Y."/>
            <person name="Martin F.M."/>
            <person name="Grigoriev I.V."/>
            <person name="Hibbett D.S."/>
        </authorList>
    </citation>
    <scope>NUCLEOTIDE SEQUENCE [LARGE SCALE GENOMIC DNA]</scope>
    <source>
        <strain evidence="5 6">HHB12733</strain>
    </source>
</reference>
<dbReference type="Proteomes" id="UP000076842">
    <property type="component" value="Unassembled WGS sequence"/>
</dbReference>
<dbReference type="InterPro" id="IPR004166">
    <property type="entry name" value="a-kinase_dom"/>
</dbReference>
<dbReference type="InParanoid" id="A0A165C9U7"/>
<name>A0A165C9U7_9BASI</name>
<dbReference type="SUPFAM" id="SSF56112">
    <property type="entry name" value="Protein kinase-like (PK-like)"/>
    <property type="match status" value="1"/>
</dbReference>
<organism evidence="5 6">
    <name type="scientific">Calocera cornea HHB12733</name>
    <dbReference type="NCBI Taxonomy" id="1353952"/>
    <lineage>
        <taxon>Eukaryota</taxon>
        <taxon>Fungi</taxon>
        <taxon>Dikarya</taxon>
        <taxon>Basidiomycota</taxon>
        <taxon>Agaricomycotina</taxon>
        <taxon>Dacrymycetes</taxon>
        <taxon>Dacrymycetales</taxon>
        <taxon>Dacrymycetaceae</taxon>
        <taxon>Calocera</taxon>
    </lineage>
</organism>
<dbReference type="EMBL" id="KV424173">
    <property type="protein sequence ID" value="KZT50461.1"/>
    <property type="molecule type" value="Genomic_DNA"/>
</dbReference>
<dbReference type="GO" id="GO:0004674">
    <property type="term" value="F:protein serine/threonine kinase activity"/>
    <property type="evidence" value="ECO:0007669"/>
    <property type="project" value="UniProtKB-KW"/>
</dbReference>
<feature type="domain" description="Alpha-type protein kinase" evidence="4">
    <location>
        <begin position="18"/>
        <end position="309"/>
    </location>
</feature>
<accession>A0A165C9U7</accession>
<dbReference type="Gene3D" id="3.20.200.10">
    <property type="entry name" value="MHCK/EF2 kinase"/>
    <property type="match status" value="1"/>
</dbReference>
<evidence type="ECO:0000256" key="2">
    <source>
        <dbReference type="ARBA" id="ARBA00022679"/>
    </source>
</evidence>
<protein>
    <recommendedName>
        <fullName evidence="4">Alpha-type protein kinase domain-containing protein</fullName>
    </recommendedName>
</protein>
<keyword evidence="1" id="KW-0723">Serine/threonine-protein kinase</keyword>
<dbReference type="PROSITE" id="PS51158">
    <property type="entry name" value="ALPHA_KINASE"/>
    <property type="match status" value="1"/>
</dbReference>
<evidence type="ECO:0000313" key="5">
    <source>
        <dbReference type="EMBL" id="KZT50461.1"/>
    </source>
</evidence>
<evidence type="ECO:0000259" key="4">
    <source>
        <dbReference type="PROSITE" id="PS51158"/>
    </source>
</evidence>